<organism evidence="1 2">
    <name type="scientific">Candidatus Thiomargarita nelsonii</name>
    <dbReference type="NCBI Taxonomy" id="1003181"/>
    <lineage>
        <taxon>Bacteria</taxon>
        <taxon>Pseudomonadati</taxon>
        <taxon>Pseudomonadota</taxon>
        <taxon>Gammaproteobacteria</taxon>
        <taxon>Thiotrichales</taxon>
        <taxon>Thiotrichaceae</taxon>
        <taxon>Thiomargarita</taxon>
    </lineage>
</organism>
<comment type="caution">
    <text evidence="1">The sequence shown here is derived from an EMBL/GenBank/DDBJ whole genome shotgun (WGS) entry which is preliminary data.</text>
</comment>
<name>A0A176S7W0_9GAMM</name>
<protein>
    <submittedName>
        <fullName evidence="1">Uncharacterized protein</fullName>
    </submittedName>
</protein>
<reference evidence="1 2" key="1">
    <citation type="submission" date="2016-05" db="EMBL/GenBank/DDBJ databases">
        <title>Single-cell genome of chain-forming Candidatus Thiomargarita nelsonii and comparison to other large sulfur-oxidizing bacteria.</title>
        <authorList>
            <person name="Winkel M."/>
            <person name="Salman V."/>
            <person name="Woyke T."/>
            <person name="Schulz-Vogt H."/>
            <person name="Richter M."/>
            <person name="Flood B."/>
            <person name="Bailey J."/>
            <person name="Amann R."/>
            <person name="Mussmann M."/>
        </authorList>
    </citation>
    <scope>NUCLEOTIDE SEQUENCE [LARGE SCALE GENOMIC DNA]</scope>
    <source>
        <strain evidence="1 2">THI036</strain>
    </source>
</reference>
<dbReference type="EMBL" id="LUTY01000059">
    <property type="protein sequence ID" value="OAD23996.1"/>
    <property type="molecule type" value="Genomic_DNA"/>
</dbReference>
<keyword evidence="2" id="KW-1185">Reference proteome</keyword>
<dbReference type="Proteomes" id="UP000076962">
    <property type="component" value="Unassembled WGS sequence"/>
</dbReference>
<evidence type="ECO:0000313" key="2">
    <source>
        <dbReference type="Proteomes" id="UP000076962"/>
    </source>
</evidence>
<evidence type="ECO:0000313" key="1">
    <source>
        <dbReference type="EMBL" id="OAD23996.1"/>
    </source>
</evidence>
<dbReference type="AlphaFoldDB" id="A0A176S7W0"/>
<accession>A0A176S7W0</accession>
<proteinExistence type="predicted"/>
<sequence length="51" mass="6015">MHGLLIIKARSLNIPHPKPPSRHNHHFRTLTPILQTITENITRFQRGRQQL</sequence>
<gene>
    <name evidence="1" type="ORF">THIOM_000159</name>
</gene>